<protein>
    <recommendedName>
        <fullName evidence="2">Cupin type-2 domain-containing protein</fullName>
    </recommendedName>
</protein>
<dbReference type="Gene3D" id="2.60.120.10">
    <property type="entry name" value="Jelly Rolls"/>
    <property type="match status" value="1"/>
</dbReference>
<dbReference type="GeneID" id="17357995"/>
<dbReference type="InterPro" id="IPR013096">
    <property type="entry name" value="Cupin_2"/>
</dbReference>
<name>E1Z5X1_CHLVA</name>
<dbReference type="OrthoDB" id="1546383at2759"/>
<evidence type="ECO:0000259" key="2">
    <source>
        <dbReference type="Pfam" id="PF07883"/>
    </source>
</evidence>
<dbReference type="PANTHER" id="PTHR43346:SF1">
    <property type="entry name" value="QUERCETIN 2,3-DIOXYGENASE-RELATED"/>
    <property type="match status" value="1"/>
</dbReference>
<dbReference type="GO" id="GO:0003677">
    <property type="term" value="F:DNA binding"/>
    <property type="evidence" value="ECO:0007669"/>
    <property type="project" value="UniProtKB-KW"/>
</dbReference>
<evidence type="ECO:0000256" key="1">
    <source>
        <dbReference type="ARBA" id="ARBA00023125"/>
    </source>
</evidence>
<gene>
    <name evidence="3" type="ORF">CHLNCDRAFT_14125</name>
</gene>
<dbReference type="KEGG" id="cvr:CHLNCDRAFT_14125"/>
<evidence type="ECO:0000313" key="4">
    <source>
        <dbReference type="Proteomes" id="UP000008141"/>
    </source>
</evidence>
<dbReference type="InterPro" id="IPR037923">
    <property type="entry name" value="HTH-like"/>
</dbReference>
<dbReference type="AlphaFoldDB" id="E1Z5X1"/>
<feature type="non-terminal residue" evidence="3">
    <location>
        <position position="136"/>
    </location>
</feature>
<dbReference type="Proteomes" id="UP000008141">
    <property type="component" value="Unassembled WGS sequence"/>
</dbReference>
<proteinExistence type="predicted"/>
<dbReference type="RefSeq" id="XP_005850652.1">
    <property type="nucleotide sequence ID" value="XM_005850590.1"/>
</dbReference>
<feature type="domain" description="Cupin type-2" evidence="2">
    <location>
        <begin position="40"/>
        <end position="96"/>
    </location>
</feature>
<reference evidence="3 4" key="1">
    <citation type="journal article" date="2010" name="Plant Cell">
        <title>The Chlorella variabilis NC64A genome reveals adaptation to photosymbiosis, coevolution with viruses, and cryptic sex.</title>
        <authorList>
            <person name="Blanc G."/>
            <person name="Duncan G."/>
            <person name="Agarkova I."/>
            <person name="Borodovsky M."/>
            <person name="Gurnon J."/>
            <person name="Kuo A."/>
            <person name="Lindquist E."/>
            <person name="Lucas S."/>
            <person name="Pangilinan J."/>
            <person name="Polle J."/>
            <person name="Salamov A."/>
            <person name="Terry A."/>
            <person name="Yamada T."/>
            <person name="Dunigan D.D."/>
            <person name="Grigoriev I.V."/>
            <person name="Claverie J.M."/>
            <person name="Van Etten J.L."/>
        </authorList>
    </citation>
    <scope>NUCLEOTIDE SEQUENCE [LARGE SCALE GENOMIC DNA]</scope>
    <source>
        <strain evidence="3 4">NC64A</strain>
    </source>
</reference>
<dbReference type="SUPFAM" id="SSF51215">
    <property type="entry name" value="Regulatory protein AraC"/>
    <property type="match status" value="1"/>
</dbReference>
<dbReference type="Pfam" id="PF07883">
    <property type="entry name" value="Cupin_2"/>
    <property type="match status" value="1"/>
</dbReference>
<accession>E1Z5X1</accession>
<dbReference type="eggNOG" id="ENOG502SQXX">
    <property type="taxonomic scope" value="Eukaryota"/>
</dbReference>
<dbReference type="EMBL" id="GL433837">
    <property type="protein sequence ID" value="EFN58550.1"/>
    <property type="molecule type" value="Genomic_DNA"/>
</dbReference>
<feature type="non-terminal residue" evidence="3">
    <location>
        <position position="1"/>
    </location>
</feature>
<dbReference type="OMA" id="KSPKDYQ"/>
<dbReference type="InParanoid" id="E1Z5X1"/>
<keyword evidence="1" id="KW-0238">DNA-binding</keyword>
<dbReference type="STRING" id="554065.E1Z5X1"/>
<sequence>PVTKRTLAELTAFRMPNQTNRLAVQFDPYTAPRVPFISGIEVFEKNHRTTPHVHPHAHELFFILAGEGTGFCGSERFPVSAGDVVVFRPGAVHGIDVGAAGRMYCLELMVPNESFAEFVRMGTAGSLAEEDMCVLA</sequence>
<keyword evidence="4" id="KW-1185">Reference proteome</keyword>
<evidence type="ECO:0000313" key="3">
    <source>
        <dbReference type="EMBL" id="EFN58550.1"/>
    </source>
</evidence>
<dbReference type="InterPro" id="IPR052538">
    <property type="entry name" value="Flavonoid_dioxygenase-like"/>
</dbReference>
<dbReference type="InterPro" id="IPR014710">
    <property type="entry name" value="RmlC-like_jellyroll"/>
</dbReference>
<organism evidence="4">
    <name type="scientific">Chlorella variabilis</name>
    <name type="common">Green alga</name>
    <dbReference type="NCBI Taxonomy" id="554065"/>
    <lineage>
        <taxon>Eukaryota</taxon>
        <taxon>Viridiplantae</taxon>
        <taxon>Chlorophyta</taxon>
        <taxon>core chlorophytes</taxon>
        <taxon>Trebouxiophyceae</taxon>
        <taxon>Chlorellales</taxon>
        <taxon>Chlorellaceae</taxon>
        <taxon>Chlorella clade</taxon>
        <taxon>Chlorella</taxon>
    </lineage>
</organism>
<dbReference type="PANTHER" id="PTHR43346">
    <property type="entry name" value="LIGAND BINDING DOMAIN PROTEIN, PUTATIVE (AFU_ORTHOLOGUE AFUA_6G14370)-RELATED"/>
    <property type="match status" value="1"/>
</dbReference>